<dbReference type="Pfam" id="PF10711">
    <property type="entry name" value="DUF2513"/>
    <property type="match status" value="1"/>
</dbReference>
<proteinExistence type="predicted"/>
<protein>
    <submittedName>
        <fullName evidence="1">DUF2513 domain-containing protein</fullName>
    </submittedName>
</protein>
<organism evidence="1 2">
    <name type="scientific">Latilactobacillus curvatus</name>
    <name type="common">Lactobacillus curvatus</name>
    <dbReference type="NCBI Taxonomy" id="28038"/>
    <lineage>
        <taxon>Bacteria</taxon>
        <taxon>Bacillati</taxon>
        <taxon>Bacillota</taxon>
        <taxon>Bacilli</taxon>
        <taxon>Lactobacillales</taxon>
        <taxon>Lactobacillaceae</taxon>
        <taxon>Latilactobacillus</taxon>
    </lineage>
</organism>
<dbReference type="EMBL" id="CP117684">
    <property type="protein sequence ID" value="WDC92815.1"/>
    <property type="molecule type" value="Genomic_DNA"/>
</dbReference>
<gene>
    <name evidence="1" type="ORF">PSR33_09655</name>
</gene>
<evidence type="ECO:0000313" key="2">
    <source>
        <dbReference type="Proteomes" id="UP001215533"/>
    </source>
</evidence>
<accession>A0AAJ5USP2</accession>
<dbReference type="RefSeq" id="WP_182159654.1">
    <property type="nucleotide sequence ID" value="NZ_CBCPIN010000012.1"/>
</dbReference>
<dbReference type="InterPro" id="IPR019650">
    <property type="entry name" value="DUF2513"/>
</dbReference>
<dbReference type="AlphaFoldDB" id="A0AAJ5USP2"/>
<reference evidence="1" key="1">
    <citation type="submission" date="2023-02" db="EMBL/GenBank/DDBJ databases">
        <title>Complete genome sequence of Lactobacillus curvatus CACC879 isolated from Pig feces.</title>
        <authorList>
            <person name="Park S."/>
            <person name="Park M.A."/>
            <person name="Kim D.-H."/>
            <person name="Kim Y."/>
        </authorList>
    </citation>
    <scope>NUCLEOTIDE SEQUENCE</scope>
    <source>
        <strain evidence="1">Curvatus</strain>
        <plasmid evidence="1">p1_CACC879</plasmid>
    </source>
</reference>
<evidence type="ECO:0000313" key="1">
    <source>
        <dbReference type="EMBL" id="WDC92815.1"/>
    </source>
</evidence>
<dbReference type="Proteomes" id="UP001215533">
    <property type="component" value="Plasmid p1_CACC879"/>
</dbReference>
<name>A0AAJ5USP2_LATCU</name>
<geneLocation type="plasmid" evidence="1 2">
    <name>p1_CACC879</name>
</geneLocation>
<keyword evidence="1" id="KW-0614">Plasmid</keyword>
<sequence>MKLNHDCVRDVLLEIESFPLRDFPLQLADLKKTPDQYSLEDTVYSLQQLMDAGYITGTCKMDFAGNYMLIIRTITWEGNKFLDNIRNPKIWSETTTTVAKKVGNASLNILSSVASKLITSSLGL</sequence>